<dbReference type="SUPFAM" id="SSF50814">
    <property type="entry name" value="Lipocalins"/>
    <property type="match status" value="1"/>
</dbReference>
<dbReference type="RefSeq" id="XP_012184464.1">
    <property type="nucleotide sequence ID" value="XM_012329074.1"/>
</dbReference>
<accession>J4IBS7</accession>
<dbReference type="Proteomes" id="UP000006352">
    <property type="component" value="Unassembled WGS sequence"/>
</dbReference>
<dbReference type="HOGENOM" id="CLU_088979_2_0_1"/>
<dbReference type="OrthoDB" id="425354at2759"/>
<evidence type="ECO:0000313" key="2">
    <source>
        <dbReference type="Proteomes" id="UP000006352"/>
    </source>
</evidence>
<dbReference type="EMBL" id="HE797181">
    <property type="protein sequence ID" value="CCM05181.1"/>
    <property type="molecule type" value="Genomic_DNA"/>
</dbReference>
<name>J4IBS7_9APHY</name>
<dbReference type="PANTHER" id="PTHR38115">
    <property type="entry name" value="LIPOCALIN-LIKE DOMAIN-CONTAINING PROTEIN"/>
    <property type="match status" value="1"/>
</dbReference>
<reference evidence="1 2" key="1">
    <citation type="journal article" date="2012" name="Appl. Environ. Microbiol.">
        <title>Short-read sequencing for genomic analysis of the brown rot fungus Fibroporia radiculosa.</title>
        <authorList>
            <person name="Tang J.D."/>
            <person name="Perkins A.D."/>
            <person name="Sonstegard T.S."/>
            <person name="Schroeder S.G."/>
            <person name="Burgess S.C."/>
            <person name="Diehl S.V."/>
        </authorList>
    </citation>
    <scope>NUCLEOTIDE SEQUENCE [LARGE SCALE GENOMIC DNA]</scope>
    <source>
        <strain evidence="1 2">TFFH 294</strain>
    </source>
</reference>
<organism evidence="1 2">
    <name type="scientific">Fibroporia radiculosa</name>
    <dbReference type="NCBI Taxonomy" id="599839"/>
    <lineage>
        <taxon>Eukaryota</taxon>
        <taxon>Fungi</taxon>
        <taxon>Dikarya</taxon>
        <taxon>Basidiomycota</taxon>
        <taxon>Agaricomycotina</taxon>
        <taxon>Agaricomycetes</taxon>
        <taxon>Polyporales</taxon>
        <taxon>Fibroporiaceae</taxon>
        <taxon>Fibroporia</taxon>
    </lineage>
</organism>
<dbReference type="InterPro" id="IPR053037">
    <property type="entry name" value="Pericyclase_pydY-like"/>
</dbReference>
<dbReference type="AlphaFoldDB" id="J4IBS7"/>
<proteinExistence type="predicted"/>
<keyword evidence="2" id="KW-1185">Reference proteome</keyword>
<protein>
    <submittedName>
        <fullName evidence="1">Uncharacterized protein</fullName>
    </submittedName>
</protein>
<dbReference type="InParanoid" id="J4IBS7"/>
<sequence>MAVPSNMSVLNLSGKYILSKSLSDNTDEILRLQGVGWMTRKIIQVGTLYLTVKHYSDDSGIEHIDILQTLSGLSSSDEDRILDATPRPYEDDVFGKVISVSRRVKVAEIDNQWLLSRWTEDTVQESLVLTQADSDTPNSGTTWTAIQAWGFQVVKDEKRYARNIDFTGPKGEKIHARLVYDYQGPV</sequence>
<dbReference type="InterPro" id="IPR012674">
    <property type="entry name" value="Calycin"/>
</dbReference>
<gene>
    <name evidence="1" type="ORF">FIBRA_07390</name>
</gene>
<dbReference type="PANTHER" id="PTHR38115:SF1">
    <property type="entry name" value="LIPOCALIN-LIKE DOMAIN-CONTAINING PROTEIN"/>
    <property type="match status" value="1"/>
</dbReference>
<dbReference type="GeneID" id="24100092"/>
<evidence type="ECO:0000313" key="1">
    <source>
        <dbReference type="EMBL" id="CCM05181.1"/>
    </source>
</evidence>